<evidence type="ECO:0000256" key="3">
    <source>
        <dbReference type="ARBA" id="ARBA00022741"/>
    </source>
</evidence>
<dbReference type="OrthoDB" id="87732at2157"/>
<dbReference type="EMBL" id="FNFC01000001">
    <property type="protein sequence ID" value="SDJ22465.1"/>
    <property type="molecule type" value="Genomic_DNA"/>
</dbReference>
<dbReference type="PANTHER" id="PTHR43335">
    <property type="entry name" value="ABC TRANSPORTER, ATP-BINDING PROTEIN"/>
    <property type="match status" value="1"/>
</dbReference>
<keyword evidence="3" id="KW-0547">Nucleotide-binding</keyword>
<feature type="region of interest" description="Disordered" evidence="5">
    <location>
        <begin position="209"/>
        <end position="228"/>
    </location>
</feature>
<feature type="domain" description="ABC transporter" evidence="6">
    <location>
        <begin position="5"/>
        <end position="231"/>
    </location>
</feature>
<name>A0A1G8S0Z2_9EURY</name>
<gene>
    <name evidence="7" type="ORF">SAMN05216226_101211</name>
</gene>
<feature type="compositionally biased region" description="Basic and acidic residues" evidence="5">
    <location>
        <begin position="211"/>
        <end position="228"/>
    </location>
</feature>
<dbReference type="Pfam" id="PF00005">
    <property type="entry name" value="ABC_tran"/>
    <property type="match status" value="1"/>
</dbReference>
<keyword evidence="4 7" id="KW-0067">ATP-binding</keyword>
<dbReference type="InterPro" id="IPR003593">
    <property type="entry name" value="AAA+_ATPase"/>
</dbReference>
<dbReference type="AlphaFoldDB" id="A0A1G8S0Z2"/>
<protein>
    <submittedName>
        <fullName evidence="7">ABC-2 type transport system ATP-binding protein</fullName>
    </submittedName>
</protein>
<evidence type="ECO:0000259" key="6">
    <source>
        <dbReference type="PROSITE" id="PS50893"/>
    </source>
</evidence>
<dbReference type="SUPFAM" id="SSF52540">
    <property type="entry name" value="P-loop containing nucleoside triphosphate hydrolases"/>
    <property type="match status" value="1"/>
</dbReference>
<sequence length="237" mass="25592">MTIAIETQDLTKRFGDVLAVDGLDLSVPSGTVYGFVGPNGAGKTTTIRMLTGLLQPDRGTARVDGVEATRRGKLAETLGYLPAEAPLYDELTGREQLQYAAQFRRLDDGDRVEQALVQYDLLDAADRRVEGYSTGMRRKLGLAQATLHEPSVLILDEPLNGLDPGATRTVRELVETVSDDGTAVMVSSHDLTTIESICDRVGIVSEGELVADERPDDLSTGDGDRDLETAVLELTDQ</sequence>
<dbReference type="InterPro" id="IPR027417">
    <property type="entry name" value="P-loop_NTPase"/>
</dbReference>
<dbReference type="RefSeq" id="WP_092698533.1">
    <property type="nucleotide sequence ID" value="NZ_FNFC01000001.1"/>
</dbReference>
<dbReference type="STRING" id="890420.SAMN05216226_101211"/>
<organism evidence="7 8">
    <name type="scientific">Halovenus aranensis</name>
    <dbReference type="NCBI Taxonomy" id="890420"/>
    <lineage>
        <taxon>Archaea</taxon>
        <taxon>Methanobacteriati</taxon>
        <taxon>Methanobacteriota</taxon>
        <taxon>Stenosarchaea group</taxon>
        <taxon>Halobacteria</taxon>
        <taxon>Halobacteriales</taxon>
        <taxon>Haloarculaceae</taxon>
        <taxon>Halovenus</taxon>
    </lineage>
</organism>
<accession>A0A1G8S0Z2</accession>
<dbReference type="SMART" id="SM00382">
    <property type="entry name" value="AAA"/>
    <property type="match status" value="1"/>
</dbReference>
<reference evidence="7 8" key="1">
    <citation type="submission" date="2016-10" db="EMBL/GenBank/DDBJ databases">
        <authorList>
            <person name="de Groot N.N."/>
        </authorList>
    </citation>
    <scope>NUCLEOTIDE SEQUENCE [LARGE SCALE GENOMIC DNA]</scope>
    <source>
        <strain evidence="7 8">IBRC-M10015</strain>
    </source>
</reference>
<proteinExistence type="inferred from homology"/>
<dbReference type="CDD" id="cd03230">
    <property type="entry name" value="ABC_DR_subfamily_A"/>
    <property type="match status" value="1"/>
</dbReference>
<dbReference type="Proteomes" id="UP000198856">
    <property type="component" value="Unassembled WGS sequence"/>
</dbReference>
<dbReference type="InterPro" id="IPR003439">
    <property type="entry name" value="ABC_transporter-like_ATP-bd"/>
</dbReference>
<dbReference type="Gene3D" id="3.40.50.300">
    <property type="entry name" value="P-loop containing nucleotide triphosphate hydrolases"/>
    <property type="match status" value="1"/>
</dbReference>
<keyword evidence="2" id="KW-0813">Transport</keyword>
<keyword evidence="8" id="KW-1185">Reference proteome</keyword>
<evidence type="ECO:0000256" key="5">
    <source>
        <dbReference type="SAM" id="MobiDB-lite"/>
    </source>
</evidence>
<dbReference type="GO" id="GO:0016887">
    <property type="term" value="F:ATP hydrolysis activity"/>
    <property type="evidence" value="ECO:0007669"/>
    <property type="project" value="InterPro"/>
</dbReference>
<dbReference type="GO" id="GO:0005524">
    <property type="term" value="F:ATP binding"/>
    <property type="evidence" value="ECO:0007669"/>
    <property type="project" value="UniProtKB-KW"/>
</dbReference>
<comment type="similarity">
    <text evidence="1">Belongs to the ABC transporter superfamily.</text>
</comment>
<evidence type="ECO:0000256" key="2">
    <source>
        <dbReference type="ARBA" id="ARBA00022448"/>
    </source>
</evidence>
<evidence type="ECO:0000313" key="7">
    <source>
        <dbReference type="EMBL" id="SDJ22465.1"/>
    </source>
</evidence>
<dbReference type="PROSITE" id="PS50893">
    <property type="entry name" value="ABC_TRANSPORTER_2"/>
    <property type="match status" value="1"/>
</dbReference>
<dbReference type="PANTHER" id="PTHR43335:SF4">
    <property type="entry name" value="ABC TRANSPORTER, ATP-BINDING PROTEIN"/>
    <property type="match status" value="1"/>
</dbReference>
<evidence type="ECO:0000256" key="1">
    <source>
        <dbReference type="ARBA" id="ARBA00005417"/>
    </source>
</evidence>
<evidence type="ECO:0000313" key="8">
    <source>
        <dbReference type="Proteomes" id="UP000198856"/>
    </source>
</evidence>
<evidence type="ECO:0000256" key="4">
    <source>
        <dbReference type="ARBA" id="ARBA00022840"/>
    </source>
</evidence>